<dbReference type="RefSeq" id="WP_217964805.1">
    <property type="nucleotide sequence ID" value="NZ_JAHTBN010000004.1"/>
</dbReference>
<protein>
    <submittedName>
        <fullName evidence="3">Zn-ribbon domain-containing OB-fold protein</fullName>
    </submittedName>
</protein>
<gene>
    <name evidence="3" type="ORF">ACFOY1_13325</name>
</gene>
<feature type="domain" description="ChsH2 C-terminal OB-fold" evidence="1">
    <location>
        <begin position="56"/>
        <end position="119"/>
    </location>
</feature>
<dbReference type="Proteomes" id="UP001595848">
    <property type="component" value="Unassembled WGS sequence"/>
</dbReference>
<dbReference type="Pfam" id="PF12172">
    <property type="entry name" value="zf-ChsH2"/>
    <property type="match status" value="1"/>
</dbReference>
<organism evidence="3 4">
    <name type="scientific">Candidimonas humi</name>
    <dbReference type="NCBI Taxonomy" id="683355"/>
    <lineage>
        <taxon>Bacteria</taxon>
        <taxon>Pseudomonadati</taxon>
        <taxon>Pseudomonadota</taxon>
        <taxon>Betaproteobacteria</taxon>
        <taxon>Burkholderiales</taxon>
        <taxon>Alcaligenaceae</taxon>
        <taxon>Candidimonas</taxon>
    </lineage>
</organism>
<evidence type="ECO:0000313" key="4">
    <source>
        <dbReference type="Proteomes" id="UP001595848"/>
    </source>
</evidence>
<feature type="domain" description="ChsH2 rubredoxin-like zinc ribbon" evidence="2">
    <location>
        <begin position="18"/>
        <end position="54"/>
    </location>
</feature>
<dbReference type="PANTHER" id="PTHR34075">
    <property type="entry name" value="BLR3430 PROTEIN"/>
    <property type="match status" value="1"/>
</dbReference>
<evidence type="ECO:0000259" key="2">
    <source>
        <dbReference type="Pfam" id="PF12172"/>
    </source>
</evidence>
<keyword evidence="4" id="KW-1185">Reference proteome</keyword>
<evidence type="ECO:0000313" key="3">
    <source>
        <dbReference type="EMBL" id="MFC4201935.1"/>
    </source>
</evidence>
<dbReference type="InterPro" id="IPR052513">
    <property type="entry name" value="Thioester_dehydratase-like"/>
</dbReference>
<proteinExistence type="predicted"/>
<name>A0ABV8NYD6_9BURK</name>
<evidence type="ECO:0000259" key="1">
    <source>
        <dbReference type="Pfam" id="PF01796"/>
    </source>
</evidence>
<dbReference type="EMBL" id="JBHSBV010000004">
    <property type="protein sequence ID" value="MFC4201935.1"/>
    <property type="molecule type" value="Genomic_DNA"/>
</dbReference>
<accession>A0ABV8NYD6</accession>
<dbReference type="InterPro" id="IPR002878">
    <property type="entry name" value="ChsH2_C"/>
</dbReference>
<dbReference type="Pfam" id="PF01796">
    <property type="entry name" value="OB_ChsH2_C"/>
    <property type="match status" value="1"/>
</dbReference>
<comment type="caution">
    <text evidence="3">The sequence shown here is derived from an EMBL/GenBank/DDBJ whole genome shotgun (WGS) entry which is preliminary data.</text>
</comment>
<dbReference type="PANTHER" id="PTHR34075:SF5">
    <property type="entry name" value="BLR3430 PROTEIN"/>
    <property type="match status" value="1"/>
</dbReference>
<reference evidence="4" key="1">
    <citation type="journal article" date="2019" name="Int. J. Syst. Evol. Microbiol.">
        <title>The Global Catalogue of Microorganisms (GCM) 10K type strain sequencing project: providing services to taxonomists for standard genome sequencing and annotation.</title>
        <authorList>
            <consortium name="The Broad Institute Genomics Platform"/>
            <consortium name="The Broad Institute Genome Sequencing Center for Infectious Disease"/>
            <person name="Wu L."/>
            <person name="Ma J."/>
        </authorList>
    </citation>
    <scope>NUCLEOTIDE SEQUENCE [LARGE SCALE GENOMIC DNA]</scope>
    <source>
        <strain evidence="4">LMG 24813</strain>
    </source>
</reference>
<dbReference type="InterPro" id="IPR022002">
    <property type="entry name" value="ChsH2_Znr"/>
</dbReference>
<sequence>MKTLIKLPALDFDNQAFWTSGRTGSLRICFCAACGRYQHPPLPVCPNCGSLDVEHRPVSGQGEVITYTVNWQPWSTGQEVPFVLAIVELVEQKGLWLMTNIVQCPVEDVHIGMPVSIGFIHREDVWLPVFKPQEEK</sequence>